<dbReference type="RefSeq" id="WP_207008239.1">
    <property type="nucleotide sequence ID" value="NZ_CP022295.1"/>
</dbReference>
<dbReference type="Gene3D" id="3.40.1000.10">
    <property type="entry name" value="Mog1/PsbP, alpha/beta/alpha sandwich"/>
    <property type="match status" value="1"/>
</dbReference>
<dbReference type="PROSITE" id="PS51257">
    <property type="entry name" value="PROKAR_LIPOPROTEIN"/>
    <property type="match status" value="1"/>
</dbReference>
<keyword evidence="1" id="KW-0732">Signal</keyword>
<dbReference type="Pfam" id="PF10738">
    <property type="entry name" value="Lpp-LpqN"/>
    <property type="match status" value="1"/>
</dbReference>
<feature type="compositionally biased region" description="Polar residues" evidence="2">
    <location>
        <begin position="39"/>
        <end position="53"/>
    </location>
</feature>
<evidence type="ECO:0000313" key="3">
    <source>
        <dbReference type="EMBL" id="QSR24368.1"/>
    </source>
</evidence>
<reference evidence="3 4" key="1">
    <citation type="submission" date="2017-06" db="EMBL/GenBank/DDBJ databases">
        <title>Complete Genome Sequence of the Soil Carbazole-Degrading Bacterium Nocardioides aromaticivorans IC177.</title>
        <authorList>
            <person name="Vejarano F."/>
            <person name="Suzuki-Minakuchi C."/>
            <person name="Ohtsubo Y."/>
            <person name="Tsuda M."/>
            <person name="Okada K."/>
            <person name="Nojiri H."/>
        </authorList>
    </citation>
    <scope>NUCLEOTIDE SEQUENCE [LARGE SCALE GENOMIC DNA]</scope>
    <source>
        <strain evidence="3 4">IC177</strain>
    </source>
</reference>
<dbReference type="InterPro" id="IPR019674">
    <property type="entry name" value="Lipoprotein_LpqN/LpqT-like"/>
</dbReference>
<evidence type="ECO:0000256" key="1">
    <source>
        <dbReference type="ARBA" id="ARBA00022729"/>
    </source>
</evidence>
<evidence type="ECO:0008006" key="5">
    <source>
        <dbReference type="Google" id="ProtNLM"/>
    </source>
</evidence>
<feature type="region of interest" description="Disordered" evidence="2">
    <location>
        <begin position="24"/>
        <end position="60"/>
    </location>
</feature>
<evidence type="ECO:0000313" key="4">
    <source>
        <dbReference type="Proteomes" id="UP000662818"/>
    </source>
</evidence>
<gene>
    <name evidence="3" type="ORF">CFH99_01855</name>
</gene>
<protein>
    <recommendedName>
        <fullName evidence="5">Lipoprotein LpqN</fullName>
    </recommendedName>
</protein>
<proteinExistence type="predicted"/>
<accession>A0ABX7PF63</accession>
<keyword evidence="4" id="KW-1185">Reference proteome</keyword>
<name>A0ABX7PF63_9ACTN</name>
<evidence type="ECO:0000256" key="2">
    <source>
        <dbReference type="SAM" id="MobiDB-lite"/>
    </source>
</evidence>
<dbReference type="EMBL" id="CP022295">
    <property type="protein sequence ID" value="QSR24368.1"/>
    <property type="molecule type" value="Genomic_DNA"/>
</dbReference>
<dbReference type="Proteomes" id="UP000662818">
    <property type="component" value="Chromosome"/>
</dbReference>
<organism evidence="3 4">
    <name type="scientific">Nocardioides aromaticivorans</name>
    <dbReference type="NCBI Taxonomy" id="200618"/>
    <lineage>
        <taxon>Bacteria</taxon>
        <taxon>Bacillati</taxon>
        <taxon>Actinomycetota</taxon>
        <taxon>Actinomycetes</taxon>
        <taxon>Propionibacteriales</taxon>
        <taxon>Nocardioidaceae</taxon>
        <taxon>Nocardioides</taxon>
    </lineage>
</organism>
<sequence length="230" mass="23806">MNHPARFAAPAVLLLALGIAACGGEEPDRRERSSDSPSATTEGTPTETPSDAATEQAGPPATILEYFEQEGIAQTALGPDDDGPVVDLPVLDGWSESDDYSSEASYGALVYDAAADTTQPPRVLSLLARVEGPADPARILELAPGELLGLDGFTASEEGEASTLGAYDAVQVFGAYSNGGQDLTIAQKTVVIPDGDDLYVLQLNAYAPPAETDVLVTALQQIDATTTITP</sequence>